<dbReference type="EMBL" id="AXCW01000096">
    <property type="protein sequence ID" value="EYR63409.1"/>
    <property type="molecule type" value="Genomic_DNA"/>
</dbReference>
<name>A0A021VQF2_9CELL</name>
<evidence type="ECO:0000256" key="1">
    <source>
        <dbReference type="ARBA" id="ARBA00004196"/>
    </source>
</evidence>
<dbReference type="Pfam" id="PF13407">
    <property type="entry name" value="Peripla_BP_4"/>
    <property type="match status" value="1"/>
</dbReference>
<evidence type="ECO:0000313" key="7">
    <source>
        <dbReference type="Proteomes" id="UP000019753"/>
    </source>
</evidence>
<dbReference type="GO" id="GO:0030246">
    <property type="term" value="F:carbohydrate binding"/>
    <property type="evidence" value="ECO:0007669"/>
    <property type="project" value="UniProtKB-ARBA"/>
</dbReference>
<keyword evidence="7" id="KW-1185">Reference proteome</keyword>
<feature type="domain" description="Periplasmic binding protein" evidence="5">
    <location>
        <begin position="67"/>
        <end position="323"/>
    </location>
</feature>
<dbReference type="GO" id="GO:0030313">
    <property type="term" value="C:cell envelope"/>
    <property type="evidence" value="ECO:0007669"/>
    <property type="project" value="UniProtKB-SubCell"/>
</dbReference>
<evidence type="ECO:0000259" key="5">
    <source>
        <dbReference type="Pfam" id="PF13407"/>
    </source>
</evidence>
<dbReference type="InterPro" id="IPR028082">
    <property type="entry name" value="Peripla_BP_I"/>
</dbReference>
<dbReference type="InterPro" id="IPR025997">
    <property type="entry name" value="SBP_2_dom"/>
</dbReference>
<evidence type="ECO:0000256" key="3">
    <source>
        <dbReference type="ARBA" id="ARBA00022729"/>
    </source>
</evidence>
<dbReference type="SUPFAM" id="SSF53822">
    <property type="entry name" value="Periplasmic binding protein-like I"/>
    <property type="match status" value="1"/>
</dbReference>
<keyword evidence="3" id="KW-0732">Signal</keyword>
<reference evidence="6 7" key="1">
    <citation type="submission" date="2014-01" db="EMBL/GenBank/DDBJ databases">
        <title>Actinotalea ferrariae CF5-4.</title>
        <authorList>
            <person name="Chen F."/>
            <person name="Li Y."/>
            <person name="Wang G."/>
        </authorList>
    </citation>
    <scope>NUCLEOTIDE SEQUENCE [LARGE SCALE GENOMIC DNA]</scope>
    <source>
        <strain evidence="6 7">CF5-4</strain>
    </source>
</reference>
<comment type="subcellular location">
    <subcellularLocation>
        <location evidence="1">Cell envelope</location>
    </subcellularLocation>
</comment>
<dbReference type="AlphaFoldDB" id="A0A021VQF2"/>
<dbReference type="PANTHER" id="PTHR46847:SF1">
    <property type="entry name" value="D-ALLOSE-BINDING PERIPLASMIC PROTEIN-RELATED"/>
    <property type="match status" value="1"/>
</dbReference>
<organism evidence="6 7">
    <name type="scientific">Actinotalea ferrariae CF5-4</name>
    <dbReference type="NCBI Taxonomy" id="948458"/>
    <lineage>
        <taxon>Bacteria</taxon>
        <taxon>Bacillati</taxon>
        <taxon>Actinomycetota</taxon>
        <taxon>Actinomycetes</taxon>
        <taxon>Micrococcales</taxon>
        <taxon>Cellulomonadaceae</taxon>
        <taxon>Actinotalea</taxon>
    </lineage>
</organism>
<comment type="similarity">
    <text evidence="2">Belongs to the bacterial solute-binding protein 2 family.</text>
</comment>
<gene>
    <name evidence="6" type="ORF">N866_00955</name>
</gene>
<comment type="caution">
    <text evidence="6">The sequence shown here is derived from an EMBL/GenBank/DDBJ whole genome shotgun (WGS) entry which is preliminary data.</text>
</comment>
<dbReference type="Proteomes" id="UP000019753">
    <property type="component" value="Unassembled WGS sequence"/>
</dbReference>
<feature type="region of interest" description="Disordered" evidence="4">
    <location>
        <begin position="28"/>
        <end position="61"/>
    </location>
</feature>
<sequence length="375" mass="40041">MERNTMRISTSLAAGVAGVLLLAGCSQGTTDEETEPAAPAASEEEAEVEETTADAPAPFDQDGVKVAIVQQSGQGDYFQQYLNGTKQQAEALGIELSVYDAQGDNATQATQLDQAIASGVDGIIVRHGFPDTLCPGVNRAIDEGIKVIIYDVEIQQCAPDAVQTQQSDVDMAGLVLEKMAEDIGPDVNVGYVNVAGIAPLDRRDTVWREYVEENGWNQLFYTGTFTNSTATDTAPLVDNALKSNPDVVAIYAPYDELTKGTLSALEQNPNLKGKVLVYGADISTADIELMVAEGSPWVATGATDPNAIGAVVVRTLALHMAGELEEMKVEFPPILVTQDFLRENNVRNMDDLRAAEPALNISDVSAADWIPSVTF</sequence>
<proteinExistence type="inferred from homology"/>
<dbReference type="PROSITE" id="PS51257">
    <property type="entry name" value="PROKAR_LIPOPROTEIN"/>
    <property type="match status" value="1"/>
</dbReference>
<evidence type="ECO:0000313" key="6">
    <source>
        <dbReference type="EMBL" id="EYR63409.1"/>
    </source>
</evidence>
<feature type="compositionally biased region" description="Acidic residues" evidence="4">
    <location>
        <begin position="42"/>
        <end position="52"/>
    </location>
</feature>
<dbReference type="Gene3D" id="3.40.50.2300">
    <property type="match status" value="2"/>
</dbReference>
<evidence type="ECO:0000256" key="4">
    <source>
        <dbReference type="SAM" id="MobiDB-lite"/>
    </source>
</evidence>
<protein>
    <submittedName>
        <fullName evidence="6">Sugar ABC transporter substrate-binding protein</fullName>
    </submittedName>
</protein>
<evidence type="ECO:0000256" key="2">
    <source>
        <dbReference type="ARBA" id="ARBA00007639"/>
    </source>
</evidence>
<accession>A0A021VQF2</accession>
<dbReference type="PANTHER" id="PTHR46847">
    <property type="entry name" value="D-ALLOSE-BINDING PERIPLASMIC PROTEIN-RELATED"/>
    <property type="match status" value="1"/>
</dbReference>